<evidence type="ECO:0000259" key="1">
    <source>
        <dbReference type="Pfam" id="PF01261"/>
    </source>
</evidence>
<gene>
    <name evidence="2" type="ORF">F4556_006020</name>
</gene>
<proteinExistence type="predicted"/>
<evidence type="ECO:0000313" key="3">
    <source>
        <dbReference type="Proteomes" id="UP000573327"/>
    </source>
</evidence>
<dbReference type="InterPro" id="IPR036237">
    <property type="entry name" value="Xyl_isomerase-like_sf"/>
</dbReference>
<sequence>MNRLSLNQITTKGWSLPEAVQGCVDAGIPAIGLWRDKVAEVGVERAARLCRDAGLAVSSLCRGGFLTAATADGRRAALADNLQAIEEAAELGTDTLVLVVGGLPEGSRDLAGARRRVADLLAELAPHAGDFGVRLAIEPLHPMFCADRAVVSTLGQALDLAGPHPVEQVGVVVDSYHVWWDPDLAAQIARAGSRIAAYQVCDWTLPLPADALLGRGHVGDGHIDFATLTSQVTAAGYTGWIEVEIFNQEIWDTPGAQTLQTLIERHRAHVAAP</sequence>
<name>A0A7W7SHC6_9ACTN</name>
<dbReference type="PANTHER" id="PTHR12110:SF52">
    <property type="entry name" value="XYLOSE ISOMERASE"/>
    <property type="match status" value="1"/>
</dbReference>
<dbReference type="EMBL" id="JACHJR010000001">
    <property type="protein sequence ID" value="MBB4950485.1"/>
    <property type="molecule type" value="Genomic_DNA"/>
</dbReference>
<keyword evidence="2" id="KW-0413">Isomerase</keyword>
<dbReference type="GO" id="GO:0016853">
    <property type="term" value="F:isomerase activity"/>
    <property type="evidence" value="ECO:0007669"/>
    <property type="project" value="UniProtKB-KW"/>
</dbReference>
<dbReference type="RefSeq" id="WP_313068849.1">
    <property type="nucleotide sequence ID" value="NZ_JACHJR010000001.1"/>
</dbReference>
<organism evidence="2 3">
    <name type="scientific">Kitasatospora gansuensis</name>
    <dbReference type="NCBI Taxonomy" id="258050"/>
    <lineage>
        <taxon>Bacteria</taxon>
        <taxon>Bacillati</taxon>
        <taxon>Actinomycetota</taxon>
        <taxon>Actinomycetes</taxon>
        <taxon>Kitasatosporales</taxon>
        <taxon>Streptomycetaceae</taxon>
        <taxon>Kitasatospora</taxon>
    </lineage>
</organism>
<dbReference type="InterPro" id="IPR050312">
    <property type="entry name" value="IolE/XylAMocC-like"/>
</dbReference>
<keyword evidence="3" id="KW-1185">Reference proteome</keyword>
<dbReference type="Proteomes" id="UP000573327">
    <property type="component" value="Unassembled WGS sequence"/>
</dbReference>
<protein>
    <submittedName>
        <fullName evidence="2">Sugar phosphate isomerase/epimerase</fullName>
    </submittedName>
</protein>
<reference evidence="2 3" key="1">
    <citation type="submission" date="2020-08" db="EMBL/GenBank/DDBJ databases">
        <title>Sequencing the genomes of 1000 actinobacteria strains.</title>
        <authorList>
            <person name="Klenk H.-P."/>
        </authorList>
    </citation>
    <scope>NUCLEOTIDE SEQUENCE [LARGE SCALE GENOMIC DNA]</scope>
    <source>
        <strain evidence="2 3">DSM 44786</strain>
    </source>
</reference>
<evidence type="ECO:0000313" key="2">
    <source>
        <dbReference type="EMBL" id="MBB4950485.1"/>
    </source>
</evidence>
<dbReference type="Pfam" id="PF01261">
    <property type="entry name" value="AP_endonuc_2"/>
    <property type="match status" value="1"/>
</dbReference>
<dbReference type="PANTHER" id="PTHR12110">
    <property type="entry name" value="HYDROXYPYRUVATE ISOMERASE"/>
    <property type="match status" value="1"/>
</dbReference>
<feature type="domain" description="Xylose isomerase-like TIM barrel" evidence="1">
    <location>
        <begin position="23"/>
        <end position="259"/>
    </location>
</feature>
<dbReference type="Gene3D" id="3.20.20.150">
    <property type="entry name" value="Divalent-metal-dependent TIM barrel enzymes"/>
    <property type="match status" value="1"/>
</dbReference>
<dbReference type="InterPro" id="IPR013022">
    <property type="entry name" value="Xyl_isomerase-like_TIM-brl"/>
</dbReference>
<comment type="caution">
    <text evidence="2">The sequence shown here is derived from an EMBL/GenBank/DDBJ whole genome shotgun (WGS) entry which is preliminary data.</text>
</comment>
<dbReference type="SUPFAM" id="SSF51658">
    <property type="entry name" value="Xylose isomerase-like"/>
    <property type="match status" value="1"/>
</dbReference>
<accession>A0A7W7SHC6</accession>
<dbReference type="AlphaFoldDB" id="A0A7W7SHC6"/>